<dbReference type="Gene3D" id="3.30.420.40">
    <property type="match status" value="2"/>
</dbReference>
<gene>
    <name evidence="2" type="ORF">GCM10010468_14020</name>
</gene>
<organism evidence="2 3">
    <name type="scientific">Actinocorallia longicatena</name>
    <dbReference type="NCBI Taxonomy" id="111803"/>
    <lineage>
        <taxon>Bacteria</taxon>
        <taxon>Bacillati</taxon>
        <taxon>Actinomycetota</taxon>
        <taxon>Actinomycetes</taxon>
        <taxon>Streptosporangiales</taxon>
        <taxon>Thermomonosporaceae</taxon>
        <taxon>Actinocorallia</taxon>
    </lineage>
</organism>
<dbReference type="InterPro" id="IPR036388">
    <property type="entry name" value="WH-like_DNA-bd_sf"/>
</dbReference>
<evidence type="ECO:0000256" key="1">
    <source>
        <dbReference type="ARBA" id="ARBA00006479"/>
    </source>
</evidence>
<dbReference type="Proteomes" id="UP001501237">
    <property type="component" value="Unassembled WGS sequence"/>
</dbReference>
<dbReference type="RefSeq" id="WP_344823488.1">
    <property type="nucleotide sequence ID" value="NZ_BAAAUV010000003.1"/>
</dbReference>
<sequence>MAFADRPATPATVRRHNARLVLGQVRDHGPRSRADLARDTGLVKAAISGIVADLIEAGLLAETGPAPAGGRGRPMTLLTLDGGPAVALGVEVNVDYLSAVAVTLGGEIVLRERVAVHSPSPEEARKAIAVIAEGLGRPLLGACVAVPGLVDPDTATVRHAPNLHWREVEVAGWLPGGLACDNDANLAVVAEHRRGAPADSAYLTGTVGIGAGLLVDGRVYRGGSGYAGEIGHMPIAGNDARCGCGRTGCWEAVVGLEALLRRIDPGVTGTYDEKVAALVSRAEAADPATLEALCDHGTWLGRGAAALTNLLNPSALILGGFFADLAPWFLDPLRAELDAHVLAADLAPCELRLSSLGVTAASLGAADLVLNRVFADPL</sequence>
<dbReference type="PANTHER" id="PTHR18964:SF149">
    <property type="entry name" value="BIFUNCTIONAL UDP-N-ACETYLGLUCOSAMINE 2-EPIMERASE_N-ACETYLMANNOSAMINE KINASE"/>
    <property type="match status" value="1"/>
</dbReference>
<dbReference type="SUPFAM" id="SSF53067">
    <property type="entry name" value="Actin-like ATPase domain"/>
    <property type="match status" value="1"/>
</dbReference>
<dbReference type="PANTHER" id="PTHR18964">
    <property type="entry name" value="ROK (REPRESSOR, ORF, KINASE) FAMILY"/>
    <property type="match status" value="1"/>
</dbReference>
<comment type="similarity">
    <text evidence="1">Belongs to the ROK (NagC/XylR) family.</text>
</comment>
<accession>A0ABP6Q252</accession>
<dbReference type="InterPro" id="IPR036390">
    <property type="entry name" value="WH_DNA-bd_sf"/>
</dbReference>
<dbReference type="Pfam" id="PF00480">
    <property type="entry name" value="ROK"/>
    <property type="match status" value="1"/>
</dbReference>
<dbReference type="Gene3D" id="1.10.10.10">
    <property type="entry name" value="Winged helix-like DNA-binding domain superfamily/Winged helix DNA-binding domain"/>
    <property type="match status" value="1"/>
</dbReference>
<dbReference type="EMBL" id="BAAAUV010000003">
    <property type="protein sequence ID" value="GAA3201019.1"/>
    <property type="molecule type" value="Genomic_DNA"/>
</dbReference>
<dbReference type="SUPFAM" id="SSF46785">
    <property type="entry name" value="Winged helix' DNA-binding domain"/>
    <property type="match status" value="1"/>
</dbReference>
<reference evidence="3" key="1">
    <citation type="journal article" date="2019" name="Int. J. Syst. Evol. Microbiol.">
        <title>The Global Catalogue of Microorganisms (GCM) 10K type strain sequencing project: providing services to taxonomists for standard genome sequencing and annotation.</title>
        <authorList>
            <consortium name="The Broad Institute Genomics Platform"/>
            <consortium name="The Broad Institute Genome Sequencing Center for Infectious Disease"/>
            <person name="Wu L."/>
            <person name="Ma J."/>
        </authorList>
    </citation>
    <scope>NUCLEOTIDE SEQUENCE [LARGE SCALE GENOMIC DNA]</scope>
    <source>
        <strain evidence="3">JCM 9377</strain>
    </source>
</reference>
<comment type="caution">
    <text evidence="2">The sequence shown here is derived from an EMBL/GenBank/DDBJ whole genome shotgun (WGS) entry which is preliminary data.</text>
</comment>
<protein>
    <submittedName>
        <fullName evidence="2">ROK family transcriptional regulator</fullName>
    </submittedName>
</protein>
<evidence type="ECO:0000313" key="2">
    <source>
        <dbReference type="EMBL" id="GAA3201019.1"/>
    </source>
</evidence>
<keyword evidence="3" id="KW-1185">Reference proteome</keyword>
<evidence type="ECO:0000313" key="3">
    <source>
        <dbReference type="Proteomes" id="UP001501237"/>
    </source>
</evidence>
<proteinExistence type="inferred from homology"/>
<dbReference type="CDD" id="cd24076">
    <property type="entry name" value="ASKHA_ATPase_ROK_BsXylR-like"/>
    <property type="match status" value="1"/>
</dbReference>
<dbReference type="InterPro" id="IPR043129">
    <property type="entry name" value="ATPase_NBD"/>
</dbReference>
<name>A0ABP6Q252_9ACTN</name>
<dbReference type="InterPro" id="IPR000600">
    <property type="entry name" value="ROK"/>
</dbReference>